<dbReference type="Proteomes" id="UP000287830">
    <property type="component" value="Unassembled WGS sequence"/>
</dbReference>
<reference evidence="3 4" key="1">
    <citation type="submission" date="2018-11" db="EMBL/GenBank/DDBJ databases">
        <title>Whole genome sequence of Streptomyces chrestomyceticus NBRC 13444(T).</title>
        <authorList>
            <person name="Komaki H."/>
            <person name="Tamura T."/>
        </authorList>
    </citation>
    <scope>NUCLEOTIDE SEQUENCE [LARGE SCALE GENOMIC DNA]</scope>
    <source>
        <strain evidence="3 4">NBRC 13444</strain>
    </source>
</reference>
<dbReference type="GeneID" id="95627051"/>
<feature type="transmembrane region" description="Helical" evidence="2">
    <location>
        <begin position="31"/>
        <end position="53"/>
    </location>
</feature>
<comment type="caution">
    <text evidence="3">The sequence shown here is derived from an EMBL/GenBank/DDBJ whole genome shotgun (WGS) entry which is preliminary data.</text>
</comment>
<dbReference type="InterPro" id="IPR007060">
    <property type="entry name" value="FtsL/DivIC"/>
</dbReference>
<evidence type="ECO:0000256" key="2">
    <source>
        <dbReference type="SAM" id="Phobius"/>
    </source>
</evidence>
<name>A0A7U9Q1F8_9ACTN</name>
<dbReference type="EMBL" id="BHZC01000001">
    <property type="protein sequence ID" value="GCD38350.1"/>
    <property type="molecule type" value="Genomic_DNA"/>
</dbReference>
<keyword evidence="2" id="KW-1133">Transmembrane helix</keyword>
<keyword evidence="2" id="KW-0812">Transmembrane</keyword>
<dbReference type="AlphaFoldDB" id="A0A7U9Q1F8"/>
<organism evidence="3 4">
    <name type="scientific">Streptomyces chrestomyceticus JCM 4735</name>
    <dbReference type="NCBI Taxonomy" id="1306181"/>
    <lineage>
        <taxon>Bacteria</taxon>
        <taxon>Bacillati</taxon>
        <taxon>Actinomycetota</taxon>
        <taxon>Actinomycetes</taxon>
        <taxon>Kitasatosporales</taxon>
        <taxon>Streptomycetaceae</taxon>
        <taxon>Streptomyces</taxon>
    </lineage>
</organism>
<accession>A0A7U9Q1F8</accession>
<sequence length="226" mass="22447">MNRPGRTRPGAGRLSGLFASGAGGTAARTPFVLLVVVLLGSGLITLLLLNSALNQGSFELSKLEKRTNELTDEQQALQQEVDAYSAPGALDERARELGMVPGGSPAFLEPDGTVRGKPSAAPGGSGPMSARTPSRFTVPGPRTALGHAAAPVPGPRPSAGPQPTAAPVAPDAGLPDQPLPDHPFPALSAPGRPLPGAPGADGRKAPGPARPAPGAAAGSAPTTSGR</sequence>
<gene>
    <name evidence="3" type="ORF">OEIGOIKO_06163</name>
</gene>
<feature type="compositionally biased region" description="Low complexity" evidence="1">
    <location>
        <begin position="212"/>
        <end position="226"/>
    </location>
</feature>
<dbReference type="Pfam" id="PF04977">
    <property type="entry name" value="DivIC"/>
    <property type="match status" value="1"/>
</dbReference>
<evidence type="ECO:0000256" key="1">
    <source>
        <dbReference type="SAM" id="MobiDB-lite"/>
    </source>
</evidence>
<protein>
    <submittedName>
        <fullName evidence="3">Membrane protein</fullName>
    </submittedName>
</protein>
<dbReference type="RefSeq" id="WP_244955408.1">
    <property type="nucleotide sequence ID" value="NZ_BHZC01000001.1"/>
</dbReference>
<feature type="region of interest" description="Disordered" evidence="1">
    <location>
        <begin position="98"/>
        <end position="226"/>
    </location>
</feature>
<proteinExistence type="predicted"/>
<feature type="compositionally biased region" description="Low complexity" evidence="1">
    <location>
        <begin position="118"/>
        <end position="130"/>
    </location>
</feature>
<keyword evidence="2" id="KW-0472">Membrane</keyword>
<evidence type="ECO:0000313" key="4">
    <source>
        <dbReference type="Proteomes" id="UP000287830"/>
    </source>
</evidence>
<evidence type="ECO:0000313" key="3">
    <source>
        <dbReference type="EMBL" id="GCD38350.1"/>
    </source>
</evidence>